<comment type="caution">
    <text evidence="2">The sequence shown here is derived from an EMBL/GenBank/DDBJ whole genome shotgun (WGS) entry which is preliminary data.</text>
</comment>
<feature type="compositionally biased region" description="Polar residues" evidence="1">
    <location>
        <begin position="63"/>
        <end position="74"/>
    </location>
</feature>
<evidence type="ECO:0000256" key="1">
    <source>
        <dbReference type="SAM" id="MobiDB-lite"/>
    </source>
</evidence>
<dbReference type="Proteomes" id="UP000765509">
    <property type="component" value="Unassembled WGS sequence"/>
</dbReference>
<evidence type="ECO:0000313" key="3">
    <source>
        <dbReference type="Proteomes" id="UP000765509"/>
    </source>
</evidence>
<organism evidence="2 3">
    <name type="scientific">Austropuccinia psidii MF-1</name>
    <dbReference type="NCBI Taxonomy" id="1389203"/>
    <lineage>
        <taxon>Eukaryota</taxon>
        <taxon>Fungi</taxon>
        <taxon>Dikarya</taxon>
        <taxon>Basidiomycota</taxon>
        <taxon>Pucciniomycotina</taxon>
        <taxon>Pucciniomycetes</taxon>
        <taxon>Pucciniales</taxon>
        <taxon>Sphaerophragmiaceae</taxon>
        <taxon>Austropuccinia</taxon>
    </lineage>
</organism>
<reference evidence="2" key="1">
    <citation type="submission" date="2021-03" db="EMBL/GenBank/DDBJ databases">
        <title>Draft genome sequence of rust myrtle Austropuccinia psidii MF-1, a brazilian biotype.</title>
        <authorList>
            <person name="Quecine M.C."/>
            <person name="Pachon D.M.R."/>
            <person name="Bonatelli M.L."/>
            <person name="Correr F.H."/>
            <person name="Franceschini L.M."/>
            <person name="Leite T.F."/>
            <person name="Margarido G.R.A."/>
            <person name="Almeida C.A."/>
            <person name="Ferrarezi J.A."/>
            <person name="Labate C.A."/>
        </authorList>
    </citation>
    <scope>NUCLEOTIDE SEQUENCE</scope>
    <source>
        <strain evidence="2">MF-1</strain>
    </source>
</reference>
<protein>
    <submittedName>
        <fullName evidence="2">Uncharacterized protein</fullName>
    </submittedName>
</protein>
<accession>A0A9Q3I688</accession>
<dbReference type="EMBL" id="AVOT02033893">
    <property type="protein sequence ID" value="MBW0527875.1"/>
    <property type="molecule type" value="Genomic_DNA"/>
</dbReference>
<sequence length="112" mass="12602">MIITYKEGKSYTHADGLSRWPLDNVKRNSGYDPEVAAKITIHFMEIDRKKNLRFAEWAPETGTPHSGNNSSEGTDTPILGISSSELHTEFLNAVMYTYAKQNQCGILLQLLQ</sequence>
<gene>
    <name evidence="2" type="ORF">O181_067590</name>
</gene>
<feature type="region of interest" description="Disordered" evidence="1">
    <location>
        <begin position="58"/>
        <end position="78"/>
    </location>
</feature>
<proteinExistence type="predicted"/>
<name>A0A9Q3I688_9BASI</name>
<dbReference type="AlphaFoldDB" id="A0A9Q3I688"/>
<keyword evidence="3" id="KW-1185">Reference proteome</keyword>
<evidence type="ECO:0000313" key="2">
    <source>
        <dbReference type="EMBL" id="MBW0527875.1"/>
    </source>
</evidence>